<feature type="transmembrane region" description="Helical" evidence="1">
    <location>
        <begin position="104"/>
        <end position="125"/>
    </location>
</feature>
<keyword evidence="1" id="KW-0472">Membrane</keyword>
<protein>
    <submittedName>
        <fullName evidence="2">Unannotated protein</fullName>
    </submittedName>
</protein>
<dbReference type="AlphaFoldDB" id="A0A6J7IQV2"/>
<accession>A0A6J7IQV2</accession>
<reference evidence="2" key="1">
    <citation type="submission" date="2020-05" db="EMBL/GenBank/DDBJ databases">
        <authorList>
            <person name="Chiriac C."/>
            <person name="Salcher M."/>
            <person name="Ghai R."/>
            <person name="Kavagutti S V."/>
        </authorList>
    </citation>
    <scope>NUCLEOTIDE SEQUENCE</scope>
</reference>
<keyword evidence="1" id="KW-0812">Transmembrane</keyword>
<proteinExistence type="predicted"/>
<gene>
    <name evidence="2" type="ORF">UFOPK3774_00207</name>
</gene>
<evidence type="ECO:0000256" key="1">
    <source>
        <dbReference type="SAM" id="Phobius"/>
    </source>
</evidence>
<sequence length="134" mass="13710">MAQTPVPVSQVFDVVPDGVAPLLLGCTGVANEEVGAGEIDVGVASGLGESEVTGVADGECDKEFAEVADGLGEGAGLLEGFGDGEGDTFGAAFLTKTPLFQRSFPLLFTQVYFLPFVVAVFPILVHAHPGLTRA</sequence>
<evidence type="ECO:0000313" key="2">
    <source>
        <dbReference type="EMBL" id="CAB4933638.1"/>
    </source>
</evidence>
<organism evidence="2">
    <name type="scientific">freshwater metagenome</name>
    <dbReference type="NCBI Taxonomy" id="449393"/>
    <lineage>
        <taxon>unclassified sequences</taxon>
        <taxon>metagenomes</taxon>
        <taxon>ecological metagenomes</taxon>
    </lineage>
</organism>
<keyword evidence="1" id="KW-1133">Transmembrane helix</keyword>
<name>A0A6J7IQV2_9ZZZZ</name>
<dbReference type="EMBL" id="CAFBNG010000022">
    <property type="protein sequence ID" value="CAB4933638.1"/>
    <property type="molecule type" value="Genomic_DNA"/>
</dbReference>